<accession>A1WGZ5</accession>
<dbReference type="AlphaFoldDB" id="A1WGZ5"/>
<feature type="compositionally biased region" description="Polar residues" evidence="2">
    <location>
        <begin position="609"/>
        <end position="630"/>
    </location>
</feature>
<dbReference type="InterPro" id="IPR014755">
    <property type="entry name" value="Cu-Rt/internalin_Ig-like"/>
</dbReference>
<dbReference type="InterPro" id="IPR044048">
    <property type="entry name" value="Big_12"/>
</dbReference>
<dbReference type="HOGENOM" id="CLU_345103_0_0_4"/>
<evidence type="ECO:0000259" key="3">
    <source>
        <dbReference type="Pfam" id="PF19078"/>
    </source>
</evidence>
<feature type="domain" description="Bacterial Ig-like" evidence="3">
    <location>
        <begin position="234"/>
        <end position="336"/>
    </location>
</feature>
<evidence type="ECO:0000256" key="1">
    <source>
        <dbReference type="ARBA" id="ARBA00022729"/>
    </source>
</evidence>
<dbReference type="Pfam" id="PF19078">
    <property type="entry name" value="Big_12"/>
    <property type="match status" value="3"/>
</dbReference>
<dbReference type="OrthoDB" id="8622301at2"/>
<dbReference type="Gene3D" id="2.60.40.1220">
    <property type="match status" value="1"/>
</dbReference>
<dbReference type="Proteomes" id="UP000000374">
    <property type="component" value="Chromosome"/>
</dbReference>
<feature type="region of interest" description="Disordered" evidence="2">
    <location>
        <begin position="554"/>
        <end position="631"/>
    </location>
</feature>
<evidence type="ECO:0000256" key="2">
    <source>
        <dbReference type="SAM" id="MobiDB-lite"/>
    </source>
</evidence>
<organism evidence="4 5">
    <name type="scientific">Verminephrobacter eiseniae (strain EF01-2)</name>
    <dbReference type="NCBI Taxonomy" id="391735"/>
    <lineage>
        <taxon>Bacteria</taxon>
        <taxon>Pseudomonadati</taxon>
        <taxon>Pseudomonadota</taxon>
        <taxon>Betaproteobacteria</taxon>
        <taxon>Burkholderiales</taxon>
        <taxon>Comamonadaceae</taxon>
        <taxon>Verminephrobacter</taxon>
    </lineage>
</organism>
<dbReference type="NCBIfam" id="TIGR02059">
    <property type="entry name" value="swm_rep_I"/>
    <property type="match status" value="1"/>
</dbReference>
<feature type="domain" description="Bacterial Ig-like" evidence="3">
    <location>
        <begin position="337"/>
        <end position="433"/>
    </location>
</feature>
<name>A1WGZ5_VEREI</name>
<dbReference type="NCBIfam" id="NF041766">
    <property type="entry name" value="choice_anch_U"/>
    <property type="match status" value="1"/>
</dbReference>
<dbReference type="EMBL" id="CP000542">
    <property type="protein sequence ID" value="ABM56902.1"/>
    <property type="molecule type" value="Genomic_DNA"/>
</dbReference>
<dbReference type="GeneID" id="76459795"/>
<gene>
    <name evidence="4" type="ordered locus">Veis_1130</name>
</gene>
<evidence type="ECO:0000313" key="5">
    <source>
        <dbReference type="Proteomes" id="UP000000374"/>
    </source>
</evidence>
<dbReference type="PANTHER" id="PTHR34677">
    <property type="match status" value="1"/>
</dbReference>
<dbReference type="InterPro" id="IPR011801">
    <property type="entry name" value="Swm_rep_I_cyn"/>
</dbReference>
<proteinExistence type="predicted"/>
<dbReference type="RefSeq" id="WP_011808913.1">
    <property type="nucleotide sequence ID" value="NC_008786.1"/>
</dbReference>
<dbReference type="Pfam" id="PF13753">
    <property type="entry name" value="SWM_repeat"/>
    <property type="match status" value="1"/>
</dbReference>
<dbReference type="PANTHER" id="PTHR34677:SF3">
    <property type="entry name" value="BACTERIAL IG-LIKE DOMAIN-CONTAINING PROTEIN"/>
    <property type="match status" value="1"/>
</dbReference>
<keyword evidence="5" id="KW-1185">Reference proteome</keyword>
<reference evidence="5" key="1">
    <citation type="submission" date="2006-12" db="EMBL/GenBank/DDBJ databases">
        <title>Complete sequence of chromosome 1 of Verminephrobacter eiseniae EF01-2.</title>
        <authorList>
            <person name="Copeland A."/>
            <person name="Lucas S."/>
            <person name="Lapidus A."/>
            <person name="Barry K."/>
            <person name="Detter J.C."/>
            <person name="Glavina del Rio T."/>
            <person name="Dalin E."/>
            <person name="Tice H."/>
            <person name="Pitluck S."/>
            <person name="Chertkov O."/>
            <person name="Brettin T."/>
            <person name="Bruce D."/>
            <person name="Han C."/>
            <person name="Tapia R."/>
            <person name="Gilna P."/>
            <person name="Schmutz J."/>
            <person name="Larimer F."/>
            <person name="Land M."/>
            <person name="Hauser L."/>
            <person name="Kyrpides N."/>
            <person name="Kim E."/>
            <person name="Stahl D."/>
            <person name="Richardson P."/>
        </authorList>
    </citation>
    <scope>NUCLEOTIDE SEQUENCE [LARGE SCALE GENOMIC DNA]</scope>
    <source>
        <strain evidence="5">EF01-2</strain>
    </source>
</reference>
<dbReference type="STRING" id="391735.Veis_1130"/>
<sequence length="768" mass="80582">MPSIITIDRSVVKADEMATVRFSFTTNESITLLGTRGYPHITVTGGALETVTQPLGLVDGYYVYTIRFIPTRDLEQSDCRITYRNPNSPAADGQSAAFSVDTLRPTVASASIAQSDLRSGEKTTITITFSELVLRNTFTLDDLQVGAGKGTLSNLRVAPTDTTATTAAATTWLVDLEAPATLPATGLDGNQIRINLDGITDRVGNAGPRGRWNWETQTYNPTYLPTVSYNIDAPPTVAITGQPATTLKSGESFTVTFTFSERVTGFGTEDIQYDTSKGTLGALTAVGTDGKVWSASYTPRSGIESADNTIRVNLSGVRDARDNAGVGTSSSGNFSIDTKPPEVAVTISDARLTAGESATITFTFNERVTGFAKEAIDLSQANGTLGDLTPVGTDGKAWSATFTPTARLARTTNHRLTLNLANVRDAAGNAPAANTYAFNQYTVDTMVFVLSNATVNRDQLVLSYSDETMLDGNADRAPTNESFTVLVDGTRVDVSRVTVDAAAKTVTLTLASAVAAGQQVSVAYQDTDTSDGKALQEAGTGDDAASFAARPVTNLTRPPVAPATPDAPDAPDSDRDGVPNNQEDLAPGLLRPDGSAGLSGDGNGDGVKDSQQAAVASTRDQTLVAGSQNGKLIPDSNARITELVRSDAPAKLPKGMEMPIGLTSFKVSLAEGRSTESFSLYVDQALGANGYWLKNGAGTWVNLASEPYGGKVASEGGRMRLDFQIQDGGQYDADGLVNGSISAPGAVAKMPLSIVGQSAQVDSHGFWY</sequence>
<dbReference type="InterPro" id="IPR028059">
    <property type="entry name" value="SWM_rpt"/>
</dbReference>
<feature type="domain" description="Bacterial Ig-like" evidence="3">
    <location>
        <begin position="101"/>
        <end position="208"/>
    </location>
</feature>
<protein>
    <recommendedName>
        <fullName evidence="3">Bacterial Ig-like domain-containing protein</fullName>
    </recommendedName>
</protein>
<dbReference type="InterPro" id="IPR053784">
    <property type="entry name" value="Choice_anch_U_dom"/>
</dbReference>
<dbReference type="KEGG" id="vei:Veis_1130"/>
<evidence type="ECO:0000313" key="4">
    <source>
        <dbReference type="EMBL" id="ABM56902.1"/>
    </source>
</evidence>
<dbReference type="eggNOG" id="COG2373">
    <property type="taxonomic scope" value="Bacteria"/>
</dbReference>
<keyword evidence="1" id="KW-0732">Signal</keyword>